<evidence type="ECO:0000313" key="2">
    <source>
        <dbReference type="Proteomes" id="UP001055811"/>
    </source>
</evidence>
<organism evidence="1 2">
    <name type="scientific">Cichorium intybus</name>
    <name type="common">Chicory</name>
    <dbReference type="NCBI Taxonomy" id="13427"/>
    <lineage>
        <taxon>Eukaryota</taxon>
        <taxon>Viridiplantae</taxon>
        <taxon>Streptophyta</taxon>
        <taxon>Embryophyta</taxon>
        <taxon>Tracheophyta</taxon>
        <taxon>Spermatophyta</taxon>
        <taxon>Magnoliopsida</taxon>
        <taxon>eudicotyledons</taxon>
        <taxon>Gunneridae</taxon>
        <taxon>Pentapetalae</taxon>
        <taxon>asterids</taxon>
        <taxon>campanulids</taxon>
        <taxon>Asterales</taxon>
        <taxon>Asteraceae</taxon>
        <taxon>Cichorioideae</taxon>
        <taxon>Cichorieae</taxon>
        <taxon>Cichoriinae</taxon>
        <taxon>Cichorium</taxon>
    </lineage>
</organism>
<dbReference type="Proteomes" id="UP001055811">
    <property type="component" value="Linkage Group LG08"/>
</dbReference>
<accession>A0ACB8ZR67</accession>
<comment type="caution">
    <text evidence="1">The sequence shown here is derived from an EMBL/GenBank/DDBJ whole genome shotgun (WGS) entry which is preliminary data.</text>
</comment>
<proteinExistence type="predicted"/>
<dbReference type="EMBL" id="CM042016">
    <property type="protein sequence ID" value="KAI3698620.1"/>
    <property type="molecule type" value="Genomic_DNA"/>
</dbReference>
<reference evidence="1 2" key="2">
    <citation type="journal article" date="2022" name="Mol. Ecol. Resour.">
        <title>The genomes of chicory, endive, great burdock and yacon provide insights into Asteraceae paleo-polyploidization history and plant inulin production.</title>
        <authorList>
            <person name="Fan W."/>
            <person name="Wang S."/>
            <person name="Wang H."/>
            <person name="Wang A."/>
            <person name="Jiang F."/>
            <person name="Liu H."/>
            <person name="Zhao H."/>
            <person name="Xu D."/>
            <person name="Zhang Y."/>
        </authorList>
    </citation>
    <scope>NUCLEOTIDE SEQUENCE [LARGE SCALE GENOMIC DNA]</scope>
    <source>
        <strain evidence="2">cv. Punajuju</strain>
        <tissue evidence="1">Leaves</tissue>
    </source>
</reference>
<protein>
    <submittedName>
        <fullName evidence="1">Uncharacterized protein</fullName>
    </submittedName>
</protein>
<gene>
    <name evidence="1" type="ORF">L2E82_42303</name>
</gene>
<name>A0ACB8ZR67_CICIN</name>
<sequence>MLLLLLNVVGGLKFPGKSFVHSKCTFNANKRFMCDVGVYGSDDEENVASTNNIKIVHLKLLFILRLYQDLKLLISSNGWLRVTPISPVDAFARKSILLSKSLSIIKTMTWKIPENEGQSNRRWFWHQKLSLP</sequence>
<keyword evidence="2" id="KW-1185">Reference proteome</keyword>
<reference evidence="2" key="1">
    <citation type="journal article" date="2022" name="Mol. Ecol. Resour.">
        <title>The genomes of chicory, endive, great burdock and yacon provide insights into Asteraceae palaeo-polyploidization history and plant inulin production.</title>
        <authorList>
            <person name="Fan W."/>
            <person name="Wang S."/>
            <person name="Wang H."/>
            <person name="Wang A."/>
            <person name="Jiang F."/>
            <person name="Liu H."/>
            <person name="Zhao H."/>
            <person name="Xu D."/>
            <person name="Zhang Y."/>
        </authorList>
    </citation>
    <scope>NUCLEOTIDE SEQUENCE [LARGE SCALE GENOMIC DNA]</scope>
    <source>
        <strain evidence="2">cv. Punajuju</strain>
    </source>
</reference>
<evidence type="ECO:0000313" key="1">
    <source>
        <dbReference type="EMBL" id="KAI3698620.1"/>
    </source>
</evidence>